<evidence type="ECO:0000256" key="2">
    <source>
        <dbReference type="ARBA" id="ARBA00012369"/>
    </source>
</evidence>
<keyword evidence="3" id="KW-0732">Signal</keyword>
<feature type="domain" description="Endonuclease/exonuclease/phosphatase" evidence="7">
    <location>
        <begin position="93"/>
        <end position="332"/>
    </location>
</feature>
<organism evidence="8 9">
    <name type="scientific">Stichopus japonicus</name>
    <name type="common">Sea cucumber</name>
    <dbReference type="NCBI Taxonomy" id="307972"/>
    <lineage>
        <taxon>Eukaryota</taxon>
        <taxon>Metazoa</taxon>
        <taxon>Echinodermata</taxon>
        <taxon>Eleutherozoa</taxon>
        <taxon>Echinozoa</taxon>
        <taxon>Holothuroidea</taxon>
        <taxon>Aspidochirotacea</taxon>
        <taxon>Aspidochirotida</taxon>
        <taxon>Stichopodidae</taxon>
        <taxon>Apostichopus</taxon>
    </lineage>
</organism>
<dbReference type="Gene3D" id="3.60.10.10">
    <property type="entry name" value="Endonuclease/exonuclease/phosphatase"/>
    <property type="match status" value="1"/>
</dbReference>
<comment type="caution">
    <text evidence="8">The sequence shown here is derived from an EMBL/GenBank/DDBJ whole genome shotgun (WGS) entry which is preliminary data.</text>
</comment>
<evidence type="ECO:0000313" key="9">
    <source>
        <dbReference type="Proteomes" id="UP000230750"/>
    </source>
</evidence>
<evidence type="ECO:0000256" key="4">
    <source>
        <dbReference type="ARBA" id="ARBA00022801"/>
    </source>
</evidence>
<dbReference type="PANTHER" id="PTHR16320:SF23">
    <property type="entry name" value="SPHINGOMYELINASE C 1"/>
    <property type="match status" value="1"/>
</dbReference>
<dbReference type="PANTHER" id="PTHR16320">
    <property type="entry name" value="SPHINGOMYELINASE FAMILY MEMBER"/>
    <property type="match status" value="1"/>
</dbReference>
<dbReference type="InterPro" id="IPR036691">
    <property type="entry name" value="Endo/exonu/phosph_ase_sf"/>
</dbReference>
<proteinExistence type="inferred from homology"/>
<evidence type="ECO:0000256" key="1">
    <source>
        <dbReference type="ARBA" id="ARBA00006335"/>
    </source>
</evidence>
<comment type="similarity">
    <text evidence="1">Belongs to the neutral sphingomyelinase family.</text>
</comment>
<feature type="compositionally biased region" description="Low complexity" evidence="6">
    <location>
        <begin position="395"/>
        <end position="406"/>
    </location>
</feature>
<evidence type="ECO:0000256" key="5">
    <source>
        <dbReference type="ARBA" id="ARBA00049371"/>
    </source>
</evidence>
<dbReference type="OrthoDB" id="10010057at2759"/>
<dbReference type="Pfam" id="PF03372">
    <property type="entry name" value="Exo_endo_phos"/>
    <property type="match status" value="1"/>
</dbReference>
<comment type="catalytic activity">
    <reaction evidence="5">
        <text>N-(hexadecanoyl)-sphing-4-enine-1-phosphocholine + H2O = N-hexadecanoylsphing-4-enine + phosphocholine + H(+)</text>
        <dbReference type="Rhea" id="RHEA:45644"/>
        <dbReference type="ChEBI" id="CHEBI:15377"/>
        <dbReference type="ChEBI" id="CHEBI:15378"/>
        <dbReference type="ChEBI" id="CHEBI:72959"/>
        <dbReference type="ChEBI" id="CHEBI:78646"/>
        <dbReference type="ChEBI" id="CHEBI:295975"/>
    </reaction>
    <physiologicalReaction direction="left-to-right" evidence="5">
        <dbReference type="Rhea" id="RHEA:45645"/>
    </physiologicalReaction>
</comment>
<dbReference type="GO" id="GO:0004767">
    <property type="term" value="F:sphingomyelin phosphodiesterase activity"/>
    <property type="evidence" value="ECO:0007669"/>
    <property type="project" value="UniProtKB-EC"/>
</dbReference>
<keyword evidence="9" id="KW-1185">Reference proteome</keyword>
<protein>
    <recommendedName>
        <fullName evidence="2">sphingomyelin phosphodiesterase</fullName>
        <ecNumber evidence="2">3.1.4.12</ecNumber>
    </recommendedName>
</protein>
<evidence type="ECO:0000259" key="7">
    <source>
        <dbReference type="Pfam" id="PF03372"/>
    </source>
</evidence>
<evidence type="ECO:0000256" key="6">
    <source>
        <dbReference type="SAM" id="MobiDB-lite"/>
    </source>
</evidence>
<dbReference type="EMBL" id="MRZV01000522">
    <property type="protein sequence ID" value="PIK48425.1"/>
    <property type="molecule type" value="Genomic_DNA"/>
</dbReference>
<dbReference type="AlphaFoldDB" id="A0A2G8KKC8"/>
<dbReference type="SUPFAM" id="SSF56219">
    <property type="entry name" value="DNase I-like"/>
    <property type="match status" value="1"/>
</dbReference>
<dbReference type="InterPro" id="IPR017766">
    <property type="entry name" value="Sphingomyelinase/PLipase_C"/>
</dbReference>
<accession>A0A2G8KKC8</accession>
<dbReference type="EC" id="3.1.4.12" evidence="2"/>
<feature type="region of interest" description="Disordered" evidence="6">
    <location>
        <begin position="395"/>
        <end position="423"/>
    </location>
</feature>
<reference evidence="8 9" key="1">
    <citation type="journal article" date="2017" name="PLoS Biol.">
        <title>The sea cucumber genome provides insights into morphological evolution and visceral regeneration.</title>
        <authorList>
            <person name="Zhang X."/>
            <person name="Sun L."/>
            <person name="Yuan J."/>
            <person name="Sun Y."/>
            <person name="Gao Y."/>
            <person name="Zhang L."/>
            <person name="Li S."/>
            <person name="Dai H."/>
            <person name="Hamel J.F."/>
            <person name="Liu C."/>
            <person name="Yu Y."/>
            <person name="Liu S."/>
            <person name="Lin W."/>
            <person name="Guo K."/>
            <person name="Jin S."/>
            <person name="Xu P."/>
            <person name="Storey K.B."/>
            <person name="Huan P."/>
            <person name="Zhang T."/>
            <person name="Zhou Y."/>
            <person name="Zhang J."/>
            <person name="Lin C."/>
            <person name="Li X."/>
            <person name="Xing L."/>
            <person name="Huo D."/>
            <person name="Sun M."/>
            <person name="Wang L."/>
            <person name="Mercier A."/>
            <person name="Li F."/>
            <person name="Yang H."/>
            <person name="Xiang J."/>
        </authorList>
    </citation>
    <scope>NUCLEOTIDE SEQUENCE [LARGE SCALE GENOMIC DNA]</scope>
    <source>
        <strain evidence="8">Shaxun</strain>
        <tissue evidence="8">Muscle</tissue>
    </source>
</reference>
<dbReference type="GO" id="GO:0005576">
    <property type="term" value="C:extracellular region"/>
    <property type="evidence" value="ECO:0007669"/>
    <property type="project" value="InterPro"/>
</dbReference>
<name>A0A2G8KKC8_STIJA</name>
<dbReference type="CDD" id="cd09078">
    <property type="entry name" value="nSMase"/>
    <property type="match status" value="1"/>
</dbReference>
<gene>
    <name evidence="8" type="ORF">BSL78_14673</name>
</gene>
<dbReference type="InterPro" id="IPR005135">
    <property type="entry name" value="Endo/exonuclease/phosphatase"/>
</dbReference>
<sequence length="450" mass="50624">MKPMFVTQFDEILCNTSLTDDAPDCNADTSYCVQAGLDYVCEENFDTGNPNDTCQTGVRVRCSFPDIPTPLVDTPATMMKVISYNIWETRYLYNQNGQRERTCRILPELIKMRPEVDVIVFNEVFMGGCFASGSANNQMTLRDILTKYGFTEFTRTVGLVPTPTQPESGGVFIASKWTISRERSRVFEATERTTPDSLIQKGVVYARIDKTVNLETRRYHIFGTEMQSTDRRNSSLVRIVQARDIYDFQQSQNIPASESVIYAGDLNADRLDDTDHVDEIVGELQASIPEIVGTISATYDEDNNDVFGERADNGAFWYDYALYSNEHLQPTRTALRVLRPRSPPFTVCMSAVSPNPAYPESNLCVTDRTISDLSNHYAVMGTFDFGDGEWSTRVPTTPTITPTTPTEQKEVTTKAVEQTESTTKGEAGRNMQYSCIIIMMTLVSCLFVKY</sequence>
<keyword evidence="4" id="KW-0378">Hydrolase</keyword>
<dbReference type="InterPro" id="IPR038772">
    <property type="entry name" value="Sph/SMPD2-like"/>
</dbReference>
<dbReference type="STRING" id="307972.A0A2G8KKC8"/>
<dbReference type="Proteomes" id="UP000230750">
    <property type="component" value="Unassembled WGS sequence"/>
</dbReference>
<evidence type="ECO:0000256" key="3">
    <source>
        <dbReference type="ARBA" id="ARBA00022729"/>
    </source>
</evidence>
<evidence type="ECO:0000313" key="8">
    <source>
        <dbReference type="EMBL" id="PIK48425.1"/>
    </source>
</evidence>